<reference evidence="4" key="1">
    <citation type="submission" date="2014-09" db="EMBL/GenBank/DDBJ databases">
        <title>Sequence of the Streptomyces nodosus genome.</title>
        <authorList>
            <person name="Sweeney P."/>
            <person name="Stephens N."/>
            <person name="Murphy C."/>
            <person name="Caffrey P."/>
        </authorList>
    </citation>
    <scope>NUCLEOTIDE SEQUENCE [LARGE SCALE GENOMIC DNA]</scope>
    <source>
        <strain evidence="4">ATCC 14899</strain>
    </source>
</reference>
<evidence type="ECO:0000313" key="4">
    <source>
        <dbReference type="Proteomes" id="UP000031526"/>
    </source>
</evidence>
<dbReference type="Proteomes" id="UP000325763">
    <property type="component" value="Chromosome"/>
</dbReference>
<dbReference type="EMBL" id="CP023747">
    <property type="protein sequence ID" value="QEV37572.1"/>
    <property type="molecule type" value="Genomic_DNA"/>
</dbReference>
<reference evidence="3 5" key="3">
    <citation type="submission" date="2017-09" db="EMBL/GenBank/DDBJ databases">
        <title>Streptomyces genome completion.</title>
        <authorList>
            <person name="Lee N."/>
            <person name="Cho B.-K."/>
        </authorList>
    </citation>
    <scope>NUCLEOTIDE SEQUENCE [LARGE SCALE GENOMIC DNA]</scope>
    <source>
        <strain evidence="3 5">ATCC 14899</strain>
    </source>
</reference>
<evidence type="ECO:0000256" key="1">
    <source>
        <dbReference type="SAM" id="Phobius"/>
    </source>
</evidence>
<dbReference type="EMBL" id="CP009313">
    <property type="protein sequence ID" value="AJE38991.1"/>
    <property type="molecule type" value="Genomic_DNA"/>
</dbReference>
<gene>
    <name evidence="3" type="ORF">CP978_02570</name>
    <name evidence="2" type="ORF">SNOD_02195</name>
</gene>
<keyword evidence="4" id="KW-1185">Reference proteome</keyword>
<evidence type="ECO:0000313" key="3">
    <source>
        <dbReference type="EMBL" id="QEV37572.1"/>
    </source>
</evidence>
<dbReference type="AlphaFoldDB" id="A0A0B5DES9"/>
<dbReference type="KEGG" id="snq:CP978_02570"/>
<feature type="transmembrane region" description="Helical" evidence="1">
    <location>
        <begin position="39"/>
        <end position="56"/>
    </location>
</feature>
<dbReference type="InterPro" id="IPR045644">
    <property type="entry name" value="DUF6404"/>
</dbReference>
<sequence>MGKWWRSLARAFWALDRVLGGQRRPTRFQKWVGRHPIKAGLYTALPPTLFFTFFFWLVSDEEEPDNLLFPVIGGLVMGLVFGLVAASERLRQRRLKRLGIWDGS</sequence>
<organism evidence="2 4">
    <name type="scientific">Streptomyces nodosus</name>
    <dbReference type="NCBI Taxonomy" id="40318"/>
    <lineage>
        <taxon>Bacteria</taxon>
        <taxon>Bacillati</taxon>
        <taxon>Actinomycetota</taxon>
        <taxon>Actinomycetes</taxon>
        <taxon>Kitasatosporales</taxon>
        <taxon>Streptomycetaceae</taxon>
        <taxon>Streptomyces</taxon>
    </lineage>
</organism>
<reference evidence="2 4" key="2">
    <citation type="journal article" date="2016" name="Appl. Microbiol. Biotechnol.">
        <title>Exploiting the genome sequence of Streptomyces nodosus for enhanced antibiotic production.</title>
        <authorList>
            <person name="Sweeney P."/>
            <person name="Murphy C.D."/>
            <person name="Caffrey P."/>
        </authorList>
    </citation>
    <scope>NUCLEOTIDE SEQUENCE [LARGE SCALE GENOMIC DNA]</scope>
    <source>
        <strain evidence="2 4">ATCC 14899</strain>
    </source>
</reference>
<protein>
    <submittedName>
        <fullName evidence="2">Uncharacterized protein</fullName>
    </submittedName>
</protein>
<keyword evidence="1" id="KW-1133">Transmembrane helix</keyword>
<evidence type="ECO:0000313" key="5">
    <source>
        <dbReference type="Proteomes" id="UP000325763"/>
    </source>
</evidence>
<name>A0A0B5DES9_9ACTN</name>
<feature type="transmembrane region" description="Helical" evidence="1">
    <location>
        <begin position="68"/>
        <end position="87"/>
    </location>
</feature>
<accession>A0A0B5DES9</accession>
<dbReference type="OrthoDB" id="4248351at2"/>
<evidence type="ECO:0000313" key="2">
    <source>
        <dbReference type="EMBL" id="AJE38991.1"/>
    </source>
</evidence>
<proteinExistence type="predicted"/>
<dbReference type="Pfam" id="PF19942">
    <property type="entry name" value="DUF6404"/>
    <property type="match status" value="1"/>
</dbReference>
<dbReference type="Proteomes" id="UP000031526">
    <property type="component" value="Chromosome"/>
</dbReference>
<dbReference type="HOGENOM" id="CLU_2304508_0_0_11"/>
<keyword evidence="1" id="KW-0812">Transmembrane</keyword>
<dbReference type="RefSeq" id="WP_043437189.1">
    <property type="nucleotide sequence ID" value="NZ_CP009313.1"/>
</dbReference>
<keyword evidence="1" id="KW-0472">Membrane</keyword>